<name>A0AAV8ZNY6_9CUCU</name>
<accession>A0AAV8ZNY6</accession>
<dbReference type="PANTHER" id="PTHR22731">
    <property type="entry name" value="RIBONUCLEASES P/MRP PROTEIN SUBUNIT POP1"/>
    <property type="match status" value="1"/>
</dbReference>
<dbReference type="GO" id="GO:0001682">
    <property type="term" value="P:tRNA 5'-leader removal"/>
    <property type="evidence" value="ECO:0007669"/>
    <property type="project" value="InterPro"/>
</dbReference>
<dbReference type="Pfam" id="PF08170">
    <property type="entry name" value="POPLD"/>
    <property type="match status" value="1"/>
</dbReference>
<dbReference type="InterPro" id="IPR039182">
    <property type="entry name" value="Pop1"/>
</dbReference>
<dbReference type="GO" id="GO:0005655">
    <property type="term" value="C:nucleolar ribonuclease P complex"/>
    <property type="evidence" value="ECO:0007669"/>
    <property type="project" value="InterPro"/>
</dbReference>
<feature type="transmembrane region" description="Helical" evidence="1">
    <location>
        <begin position="110"/>
        <end position="130"/>
    </location>
</feature>
<dbReference type="AlphaFoldDB" id="A0AAV8ZNY6"/>
<keyword evidence="1" id="KW-0812">Transmembrane</keyword>
<evidence type="ECO:0000313" key="3">
    <source>
        <dbReference type="EMBL" id="KAJ8966006.1"/>
    </source>
</evidence>
<dbReference type="Proteomes" id="UP001162156">
    <property type="component" value="Unassembled WGS sequence"/>
</dbReference>
<proteinExistence type="predicted"/>
<evidence type="ECO:0000256" key="1">
    <source>
        <dbReference type="SAM" id="Phobius"/>
    </source>
</evidence>
<feature type="domain" description="POPLD" evidence="2">
    <location>
        <begin position="2"/>
        <end position="71"/>
    </location>
</feature>
<gene>
    <name evidence="3" type="ORF">NQ314_003784</name>
</gene>
<organism evidence="3 4">
    <name type="scientific">Rhamnusium bicolor</name>
    <dbReference type="NCBI Taxonomy" id="1586634"/>
    <lineage>
        <taxon>Eukaryota</taxon>
        <taxon>Metazoa</taxon>
        <taxon>Ecdysozoa</taxon>
        <taxon>Arthropoda</taxon>
        <taxon>Hexapoda</taxon>
        <taxon>Insecta</taxon>
        <taxon>Pterygota</taxon>
        <taxon>Neoptera</taxon>
        <taxon>Endopterygota</taxon>
        <taxon>Coleoptera</taxon>
        <taxon>Polyphaga</taxon>
        <taxon>Cucujiformia</taxon>
        <taxon>Chrysomeloidea</taxon>
        <taxon>Cerambycidae</taxon>
        <taxon>Lepturinae</taxon>
        <taxon>Rhagiini</taxon>
        <taxon>Rhamnusium</taxon>
    </lineage>
</organism>
<evidence type="ECO:0000313" key="4">
    <source>
        <dbReference type="Proteomes" id="UP001162156"/>
    </source>
</evidence>
<evidence type="ECO:0000259" key="2">
    <source>
        <dbReference type="Pfam" id="PF08170"/>
    </source>
</evidence>
<protein>
    <recommendedName>
        <fullName evidence="2">POPLD domain-containing protein</fullName>
    </recommendedName>
</protein>
<comment type="caution">
    <text evidence="3">The sequence shown here is derived from an EMBL/GenBank/DDBJ whole genome shotgun (WGS) entry which is preliminary data.</text>
</comment>
<keyword evidence="4" id="KW-1185">Reference proteome</keyword>
<keyword evidence="1" id="KW-1133">Transmembrane helix</keyword>
<sequence length="131" mass="15444">MWGARVGGLRETDSIAFEMNEPYYLYPDTAAGTEEEICTSNEAIEKFFRLPPNNRTNYNKFRISSPFKLNWKLLLSEWNESQTPIVDFFVLRNKKILGNIQVGNFNVKLLILYYIYFFVTFVICILINFVF</sequence>
<keyword evidence="1" id="KW-0472">Membrane</keyword>
<reference evidence="3" key="1">
    <citation type="journal article" date="2023" name="Insect Mol. Biol.">
        <title>Genome sequencing provides insights into the evolution of gene families encoding plant cell wall-degrading enzymes in longhorned beetles.</title>
        <authorList>
            <person name="Shin N.R."/>
            <person name="Okamura Y."/>
            <person name="Kirsch R."/>
            <person name="Pauchet Y."/>
        </authorList>
    </citation>
    <scope>NUCLEOTIDE SEQUENCE</scope>
    <source>
        <strain evidence="3">RBIC_L_NR</strain>
    </source>
</reference>
<dbReference type="PANTHER" id="PTHR22731:SF3">
    <property type="entry name" value="RIBONUCLEASES P_MRP PROTEIN SUBUNIT POP1"/>
    <property type="match status" value="1"/>
</dbReference>
<dbReference type="InterPro" id="IPR012590">
    <property type="entry name" value="POPLD_dom"/>
</dbReference>
<dbReference type="EMBL" id="JANEYF010001105">
    <property type="protein sequence ID" value="KAJ8966006.1"/>
    <property type="molecule type" value="Genomic_DNA"/>
</dbReference>
<dbReference type="GO" id="GO:0000172">
    <property type="term" value="C:ribonuclease MRP complex"/>
    <property type="evidence" value="ECO:0007669"/>
    <property type="project" value="InterPro"/>
</dbReference>